<dbReference type="InterPro" id="IPR005232">
    <property type="entry name" value="LarE"/>
</dbReference>
<dbReference type="NCBIfam" id="TIGR00268">
    <property type="entry name" value="ATP-dependent sacrificial sulfur transferase LarE"/>
    <property type="match status" value="1"/>
</dbReference>
<dbReference type="PANTHER" id="PTHR43169">
    <property type="entry name" value="EXSB FAMILY PROTEIN"/>
    <property type="match status" value="1"/>
</dbReference>
<dbReference type="Gene3D" id="3.40.50.620">
    <property type="entry name" value="HUPs"/>
    <property type="match status" value="1"/>
</dbReference>
<evidence type="ECO:0000313" key="4">
    <source>
        <dbReference type="Proteomes" id="UP000005561"/>
    </source>
</evidence>
<dbReference type="InterPro" id="IPR014729">
    <property type="entry name" value="Rossmann-like_a/b/a_fold"/>
</dbReference>
<feature type="domain" description="NAD/GMP synthase" evidence="2">
    <location>
        <begin position="16"/>
        <end position="117"/>
    </location>
</feature>
<dbReference type="Pfam" id="PF02540">
    <property type="entry name" value="NAD_synthase"/>
    <property type="match status" value="1"/>
</dbReference>
<keyword evidence="4" id="KW-1185">Reference proteome</keyword>
<dbReference type="AlphaFoldDB" id="C6LJS2"/>
<gene>
    <name evidence="3" type="ORF">BRYFOR_08909</name>
</gene>
<comment type="caution">
    <text evidence="3">The sequence shown here is derived from an EMBL/GenBank/DDBJ whole genome shotgun (WGS) entry which is preliminary data.</text>
</comment>
<evidence type="ECO:0000259" key="2">
    <source>
        <dbReference type="Pfam" id="PF02540"/>
    </source>
</evidence>
<evidence type="ECO:0000256" key="1">
    <source>
        <dbReference type="PIRSR" id="PIRSR006661-1"/>
    </source>
</evidence>
<dbReference type="PIRSF" id="PIRSF006661">
    <property type="entry name" value="PP-lp_UCP006661"/>
    <property type="match status" value="1"/>
</dbReference>
<dbReference type="GO" id="GO:0006163">
    <property type="term" value="P:purine nucleotide metabolic process"/>
    <property type="evidence" value="ECO:0007669"/>
    <property type="project" value="UniProtKB-ARBA"/>
</dbReference>
<dbReference type="PANTHER" id="PTHR43169:SF2">
    <property type="entry name" value="NAD_GMP SYNTHASE DOMAIN-CONTAINING PROTEIN"/>
    <property type="match status" value="1"/>
</dbReference>
<evidence type="ECO:0000313" key="3">
    <source>
        <dbReference type="EMBL" id="EET59195.1"/>
    </source>
</evidence>
<dbReference type="Proteomes" id="UP000005561">
    <property type="component" value="Unassembled WGS sequence"/>
</dbReference>
<accession>C6LJS2</accession>
<dbReference type="EMBL" id="ACCL02000021">
    <property type="protein sequence ID" value="EET59195.1"/>
    <property type="molecule type" value="Genomic_DNA"/>
</dbReference>
<reference evidence="3" key="1">
    <citation type="submission" date="2009-07" db="EMBL/GenBank/DDBJ databases">
        <authorList>
            <person name="Weinstock G."/>
            <person name="Sodergren E."/>
            <person name="Clifton S."/>
            <person name="Fulton L."/>
            <person name="Fulton B."/>
            <person name="Courtney L."/>
            <person name="Fronick C."/>
            <person name="Harrison M."/>
            <person name="Strong C."/>
            <person name="Farmer C."/>
            <person name="Delahaunty K."/>
            <person name="Markovic C."/>
            <person name="Hall O."/>
            <person name="Minx P."/>
            <person name="Tomlinson C."/>
            <person name="Mitreva M."/>
            <person name="Nelson J."/>
            <person name="Hou S."/>
            <person name="Wollam A."/>
            <person name="Pepin K.H."/>
            <person name="Johnson M."/>
            <person name="Bhonagiri V."/>
            <person name="Nash W.E."/>
            <person name="Warren W."/>
            <person name="Chinwalla A."/>
            <person name="Mardis E.R."/>
            <person name="Wilson R.K."/>
        </authorList>
    </citation>
    <scope>NUCLEOTIDE SEQUENCE [LARGE SCALE GENOMIC DNA]</scope>
    <source>
        <strain evidence="3">DSM 14469</strain>
    </source>
</reference>
<sequence>MSINGNRKEKHMTEKTDKLQSILQEKGRLAVAYSGGIDSHFLLAAALRALGKEQVLAVLCRGLMMPEAEVCEAERLLKDMGADYRILEVDVLAIPEFAENDKRRCYFCKKHLMSRIKECAAENGFTAVADGKNADDAGVYRPGAQAAEEIGIISPLFESGFTKQDIRTCAREWGISIWNKPSQACLASRFSYHTHLTAEKLQRVGEAEKILHDAGFAACRVRVHDMIARIEVPREDMGRLVTLTGQIQKIRELGFSFVTLDLEGIRSGVFD</sequence>
<dbReference type="GO" id="GO:0016783">
    <property type="term" value="F:sulfurtransferase activity"/>
    <property type="evidence" value="ECO:0007669"/>
    <property type="project" value="InterPro"/>
</dbReference>
<protein>
    <submittedName>
        <fullName evidence="3">TIGR00268 family protein</fullName>
    </submittedName>
</protein>
<organism evidence="3 4">
    <name type="scientific">Marvinbryantia formatexigens DSM 14469</name>
    <dbReference type="NCBI Taxonomy" id="478749"/>
    <lineage>
        <taxon>Bacteria</taxon>
        <taxon>Bacillati</taxon>
        <taxon>Bacillota</taxon>
        <taxon>Clostridia</taxon>
        <taxon>Lachnospirales</taxon>
        <taxon>Lachnospiraceae</taxon>
        <taxon>Marvinbryantia</taxon>
    </lineage>
</organism>
<proteinExistence type="predicted"/>
<dbReference type="STRING" id="168384.SAMN05660368_01998"/>
<name>C6LJS2_9FIRM</name>
<dbReference type="eggNOG" id="COG1606">
    <property type="taxonomic scope" value="Bacteria"/>
</dbReference>
<feature type="active site" description="Nucleophile and sulfur donor" evidence="1">
    <location>
        <position position="185"/>
    </location>
</feature>
<dbReference type="SUPFAM" id="SSF52402">
    <property type="entry name" value="Adenine nucleotide alpha hydrolases-like"/>
    <property type="match status" value="1"/>
</dbReference>
<dbReference type="CDD" id="cd01990">
    <property type="entry name" value="LarE-like"/>
    <property type="match status" value="1"/>
</dbReference>
<dbReference type="InterPro" id="IPR052188">
    <property type="entry name" value="Ni-pincer_cofactor_biosynth"/>
</dbReference>
<dbReference type="InterPro" id="IPR022310">
    <property type="entry name" value="NAD/GMP_synthase"/>
</dbReference>